<feature type="region of interest" description="Disordered" evidence="1">
    <location>
        <begin position="315"/>
        <end position="395"/>
    </location>
</feature>
<feature type="compositionally biased region" description="Basic and acidic residues" evidence="1">
    <location>
        <begin position="335"/>
        <end position="351"/>
    </location>
</feature>
<feature type="compositionally biased region" description="Acidic residues" evidence="1">
    <location>
        <begin position="572"/>
        <end position="584"/>
    </location>
</feature>
<sequence>MSDSQDLEEVARAALAAGQRRQAAAKLLLQKSAKAAPAASPCKANKDQPLATPMKEPAAGKRAREPRSSPANTVTPSTKTPDPKQIKTEDVAMTPKKTLFDEGIGKGLSTGSLESEIATPAVVRQAREVAGLNKGVSEAFLDTVPDDPEPDVLAICKDLETQMTFTAKQIPDSGSKNSGPSTTDVPAAVVPNNDEAKQIPDSASKNSTGPSLAPAAVVPNEAKQIPDSASKNSGSSSTTGVPTAVVPNDEAEQILESASKNSGPESDAPALKVELQQASQLLEALKQVAPGATQASLLRPGTIDFAELIQQMQNLQASQHGGSGSSPEIALSQDEASKRSADDGEKVHSDAKSMPPPSSIPVKRPPQEVLPATRPNSPAPPSLAQRAAAEPAPEVQQDLEAAAKDIQETNGRACWMRFSRSLEGPDCPLAITLELKRLTVNGKRNKKKLHELFDEFVMSGENWGASRVQAVYQWMEATSNQNVWRWMTRKALFRLYEDEKLVDALVEEKEQDPLSWKYHPDFPQKKVHRSHSSEMRLFKCWVDATETKEQMQKYQMDFIREGKASDNAFVPTDDDQQQGDDDTDSQGGNKKNNKNKENPRTIKAVVTCNTYLLEIKGGPELVDALCATMNTHGAVLKQYVEQMQAKKGGNSAGPKATGKSKAKAKARQQGVDAIDHVAADADGAKKDDVA</sequence>
<dbReference type="AlphaFoldDB" id="A0A812JM73"/>
<feature type="compositionally biased region" description="Polar residues" evidence="1">
    <location>
        <begin position="69"/>
        <end position="80"/>
    </location>
</feature>
<reference evidence="2" key="1">
    <citation type="submission" date="2021-02" db="EMBL/GenBank/DDBJ databases">
        <authorList>
            <person name="Dougan E. K."/>
            <person name="Rhodes N."/>
            <person name="Thang M."/>
            <person name="Chan C."/>
        </authorList>
    </citation>
    <scope>NUCLEOTIDE SEQUENCE</scope>
</reference>
<feature type="region of interest" description="Disordered" evidence="1">
    <location>
        <begin position="646"/>
        <end position="690"/>
    </location>
</feature>
<dbReference type="EMBL" id="CAJNJA010006331">
    <property type="protein sequence ID" value="CAE7208882.1"/>
    <property type="molecule type" value="Genomic_DNA"/>
</dbReference>
<feature type="region of interest" description="Disordered" evidence="1">
    <location>
        <begin position="566"/>
        <end position="598"/>
    </location>
</feature>
<dbReference type="OrthoDB" id="440810at2759"/>
<gene>
    <name evidence="2" type="ORF">SNEC2469_LOCUS1980</name>
</gene>
<feature type="compositionally biased region" description="Low complexity" evidence="1">
    <location>
        <begin position="228"/>
        <end position="237"/>
    </location>
</feature>
<evidence type="ECO:0000313" key="2">
    <source>
        <dbReference type="EMBL" id="CAE7208882.1"/>
    </source>
</evidence>
<feature type="compositionally biased region" description="Polar residues" evidence="1">
    <location>
        <begin position="166"/>
        <end position="184"/>
    </location>
</feature>
<feature type="region of interest" description="Disordered" evidence="1">
    <location>
        <begin position="31"/>
        <end position="103"/>
    </location>
</feature>
<keyword evidence="3" id="KW-1185">Reference proteome</keyword>
<evidence type="ECO:0000256" key="1">
    <source>
        <dbReference type="SAM" id="MobiDB-lite"/>
    </source>
</evidence>
<comment type="caution">
    <text evidence="2">The sequence shown here is derived from an EMBL/GenBank/DDBJ whole genome shotgun (WGS) entry which is preliminary data.</text>
</comment>
<proteinExistence type="predicted"/>
<protein>
    <submittedName>
        <fullName evidence="2">Uncharacterized protein</fullName>
    </submittedName>
</protein>
<feature type="compositionally biased region" description="Basic and acidic residues" evidence="1">
    <location>
        <begin position="673"/>
        <end position="690"/>
    </location>
</feature>
<name>A0A812JM73_9DINO</name>
<feature type="compositionally biased region" description="Basic and acidic residues" evidence="1">
    <location>
        <begin position="81"/>
        <end position="90"/>
    </location>
</feature>
<feature type="region of interest" description="Disordered" evidence="1">
    <location>
        <begin position="166"/>
        <end position="272"/>
    </location>
</feature>
<feature type="compositionally biased region" description="Basic and acidic residues" evidence="1">
    <location>
        <begin position="58"/>
        <end position="67"/>
    </location>
</feature>
<organism evidence="2 3">
    <name type="scientific">Symbiodinium necroappetens</name>
    <dbReference type="NCBI Taxonomy" id="1628268"/>
    <lineage>
        <taxon>Eukaryota</taxon>
        <taxon>Sar</taxon>
        <taxon>Alveolata</taxon>
        <taxon>Dinophyceae</taxon>
        <taxon>Suessiales</taxon>
        <taxon>Symbiodiniaceae</taxon>
        <taxon>Symbiodinium</taxon>
    </lineage>
</organism>
<accession>A0A812JM73</accession>
<feature type="compositionally biased region" description="Polar residues" evidence="1">
    <location>
        <begin position="201"/>
        <end position="210"/>
    </location>
</feature>
<dbReference type="Proteomes" id="UP000601435">
    <property type="component" value="Unassembled WGS sequence"/>
</dbReference>
<evidence type="ECO:0000313" key="3">
    <source>
        <dbReference type="Proteomes" id="UP000601435"/>
    </source>
</evidence>